<sequence length="50" mass="5601">MTLSLMVTVLVWNSTPMVDFESKQKSFLVNLERICVLPTAESPITTTLNT</sequence>
<protein>
    <submittedName>
        <fullName evidence="1">Uncharacterized protein</fullName>
    </submittedName>
</protein>
<name>A0A9Q0Z6H7_9ROSI</name>
<dbReference type="EMBL" id="JAPFFM010000013">
    <property type="protein sequence ID" value="KAJ6723132.1"/>
    <property type="molecule type" value="Genomic_DNA"/>
</dbReference>
<accession>A0A9Q0Z6H7</accession>
<proteinExistence type="predicted"/>
<evidence type="ECO:0000313" key="1">
    <source>
        <dbReference type="EMBL" id="KAJ6723132.1"/>
    </source>
</evidence>
<dbReference type="AlphaFoldDB" id="A0A9Q0Z6H7"/>
<keyword evidence="2" id="KW-1185">Reference proteome</keyword>
<dbReference type="Proteomes" id="UP001151752">
    <property type="component" value="Chromosome 14"/>
</dbReference>
<evidence type="ECO:0000313" key="2">
    <source>
        <dbReference type="Proteomes" id="UP001151752"/>
    </source>
</evidence>
<reference evidence="1" key="2">
    <citation type="journal article" date="2023" name="Int. J. Mol. Sci.">
        <title>De Novo Assembly and Annotation of 11 Diverse Shrub Willow (Salix) Genomes Reveals Novel Gene Organization in Sex-Linked Regions.</title>
        <authorList>
            <person name="Hyden B."/>
            <person name="Feng K."/>
            <person name="Yates T.B."/>
            <person name="Jawdy S."/>
            <person name="Cereghino C."/>
            <person name="Smart L.B."/>
            <person name="Muchero W."/>
        </authorList>
    </citation>
    <scope>NUCLEOTIDE SEQUENCE</scope>
    <source>
        <tissue evidence="1">Shoot tip</tissue>
    </source>
</reference>
<gene>
    <name evidence="1" type="ORF">OIU74_007679</name>
</gene>
<comment type="caution">
    <text evidence="1">The sequence shown here is derived from an EMBL/GenBank/DDBJ whole genome shotgun (WGS) entry which is preliminary data.</text>
</comment>
<reference evidence="1" key="1">
    <citation type="submission" date="2022-11" db="EMBL/GenBank/DDBJ databases">
        <authorList>
            <person name="Hyden B.L."/>
            <person name="Feng K."/>
            <person name="Yates T."/>
            <person name="Jawdy S."/>
            <person name="Smart L.B."/>
            <person name="Muchero W."/>
        </authorList>
    </citation>
    <scope>NUCLEOTIDE SEQUENCE</scope>
    <source>
        <tissue evidence="1">Shoot tip</tissue>
    </source>
</reference>
<organism evidence="1 2">
    <name type="scientific">Salix koriyanagi</name>
    <dbReference type="NCBI Taxonomy" id="2511006"/>
    <lineage>
        <taxon>Eukaryota</taxon>
        <taxon>Viridiplantae</taxon>
        <taxon>Streptophyta</taxon>
        <taxon>Embryophyta</taxon>
        <taxon>Tracheophyta</taxon>
        <taxon>Spermatophyta</taxon>
        <taxon>Magnoliopsida</taxon>
        <taxon>eudicotyledons</taxon>
        <taxon>Gunneridae</taxon>
        <taxon>Pentapetalae</taxon>
        <taxon>rosids</taxon>
        <taxon>fabids</taxon>
        <taxon>Malpighiales</taxon>
        <taxon>Salicaceae</taxon>
        <taxon>Saliceae</taxon>
        <taxon>Salix</taxon>
    </lineage>
</organism>